<keyword evidence="6 17" id="KW-0812">Transmembrane</keyword>
<keyword evidence="12 17" id="KW-0675">Receptor</keyword>
<feature type="transmembrane region" description="Helical" evidence="18">
    <location>
        <begin position="205"/>
        <end position="226"/>
    </location>
</feature>
<evidence type="ECO:0000256" key="10">
    <source>
        <dbReference type="ARBA" id="ARBA00023136"/>
    </source>
</evidence>
<dbReference type="Gene3D" id="1.20.1070.10">
    <property type="entry name" value="Rhodopsin 7-helix transmembrane proteins"/>
    <property type="match status" value="1"/>
</dbReference>
<proteinExistence type="inferred from homology"/>
<reference evidence="20 21" key="1">
    <citation type="journal article" date="2014" name="Nat. Genet.">
        <title>Whole-genome sequence of a flatfish provides insights into ZW sex chromosome evolution and adaptation to a benthic lifestyle.</title>
        <authorList>
            <person name="Chen S."/>
            <person name="Zhang G."/>
            <person name="Shao C."/>
            <person name="Huang Q."/>
            <person name="Liu G."/>
            <person name="Zhang P."/>
            <person name="Song W."/>
            <person name="An N."/>
            <person name="Chalopin D."/>
            <person name="Volff J.N."/>
            <person name="Hong Y."/>
            <person name="Li Q."/>
            <person name="Sha Z."/>
            <person name="Zhou H."/>
            <person name="Xie M."/>
            <person name="Yu Q."/>
            <person name="Liu Y."/>
            <person name="Xiang H."/>
            <person name="Wang N."/>
            <person name="Wu K."/>
            <person name="Yang C."/>
            <person name="Zhou Q."/>
            <person name="Liao X."/>
            <person name="Yang L."/>
            <person name="Hu Q."/>
            <person name="Zhang J."/>
            <person name="Meng L."/>
            <person name="Jin L."/>
            <person name="Tian Y."/>
            <person name="Lian J."/>
            <person name="Yang J."/>
            <person name="Miao G."/>
            <person name="Liu S."/>
            <person name="Liang Z."/>
            <person name="Yan F."/>
            <person name="Li Y."/>
            <person name="Sun B."/>
            <person name="Zhang H."/>
            <person name="Zhang J."/>
            <person name="Zhu Y."/>
            <person name="Du M."/>
            <person name="Zhao Y."/>
            <person name="Schartl M."/>
            <person name="Tang Q."/>
            <person name="Wang J."/>
        </authorList>
    </citation>
    <scope>NUCLEOTIDE SEQUENCE</scope>
</reference>
<dbReference type="InParanoid" id="A0A3P8V1R2"/>
<comment type="subcellular location">
    <subcellularLocation>
        <location evidence="1">Cell membrane</location>
        <topology evidence="1">Multi-pass membrane protein</topology>
    </subcellularLocation>
</comment>
<evidence type="ECO:0000256" key="11">
    <source>
        <dbReference type="ARBA" id="ARBA00023157"/>
    </source>
</evidence>
<dbReference type="InterPro" id="IPR000276">
    <property type="entry name" value="GPCR_Rhodpsn"/>
</dbReference>
<evidence type="ECO:0000256" key="1">
    <source>
        <dbReference type="ARBA" id="ARBA00004651"/>
    </source>
</evidence>
<protein>
    <recommendedName>
        <fullName evidence="3">Endothelin-1 receptor</fullName>
    </recommendedName>
    <alternativeName>
        <fullName evidence="16">Endothelin receptor type A</fullName>
    </alternativeName>
</protein>
<evidence type="ECO:0000256" key="3">
    <source>
        <dbReference type="ARBA" id="ARBA00013809"/>
    </source>
</evidence>
<evidence type="ECO:0000256" key="2">
    <source>
        <dbReference type="ARBA" id="ARBA00011811"/>
    </source>
</evidence>
<feature type="domain" description="G-protein coupled receptors family 1 profile" evidence="19">
    <location>
        <begin position="101"/>
        <end position="373"/>
    </location>
</feature>
<dbReference type="GO" id="GO:0005886">
    <property type="term" value="C:plasma membrane"/>
    <property type="evidence" value="ECO:0007669"/>
    <property type="project" value="UniProtKB-SubCell"/>
</dbReference>
<keyword evidence="11" id="KW-1015">Disulfide bond</keyword>
<evidence type="ECO:0000256" key="17">
    <source>
        <dbReference type="RuleBase" id="RU000688"/>
    </source>
</evidence>
<accession>A0A3P8V1R2</accession>
<feature type="transmembrane region" description="Helical" evidence="18">
    <location>
        <begin position="85"/>
        <end position="110"/>
    </location>
</feature>
<dbReference type="GO" id="GO:0048484">
    <property type="term" value="P:enteric nervous system development"/>
    <property type="evidence" value="ECO:0007669"/>
    <property type="project" value="InterPro"/>
</dbReference>
<evidence type="ECO:0000256" key="4">
    <source>
        <dbReference type="ARBA" id="ARBA00022475"/>
    </source>
</evidence>
<dbReference type="InterPro" id="IPR051193">
    <property type="entry name" value="GPCR_endothelin_rcpt"/>
</dbReference>
<name>A0A3P8V1R2_CYNSE</name>
<keyword evidence="7" id="KW-0732">Signal</keyword>
<dbReference type="Pfam" id="PF00001">
    <property type="entry name" value="7tm_1"/>
    <property type="match status" value="1"/>
</dbReference>
<dbReference type="GeneTree" id="ENSGT01150000286932"/>
<dbReference type="GO" id="GO:0042310">
    <property type="term" value="P:vasoconstriction"/>
    <property type="evidence" value="ECO:0007669"/>
    <property type="project" value="InterPro"/>
</dbReference>
<dbReference type="PRINTS" id="PR00237">
    <property type="entry name" value="GPCRRHODOPSN"/>
</dbReference>
<dbReference type="Proteomes" id="UP000265120">
    <property type="component" value="Chromosome 1"/>
</dbReference>
<comment type="similarity">
    <text evidence="17">Belongs to the G-protein coupled receptor 1 family.</text>
</comment>
<keyword evidence="8 18" id="KW-1133">Transmembrane helix</keyword>
<dbReference type="GO" id="GO:0051216">
    <property type="term" value="P:cartilage development"/>
    <property type="evidence" value="ECO:0007669"/>
    <property type="project" value="Ensembl"/>
</dbReference>
<evidence type="ECO:0000256" key="18">
    <source>
        <dbReference type="SAM" id="Phobius"/>
    </source>
</evidence>
<dbReference type="PANTHER" id="PTHR46099:SF2">
    <property type="entry name" value="ENDOTHELIN-1 RECEPTOR"/>
    <property type="match status" value="1"/>
</dbReference>
<evidence type="ECO:0000256" key="16">
    <source>
        <dbReference type="ARBA" id="ARBA00030983"/>
    </source>
</evidence>
<feature type="transmembrane region" description="Helical" evidence="18">
    <location>
        <begin position="261"/>
        <end position="287"/>
    </location>
</feature>
<keyword evidence="9 17" id="KW-0297">G-protein coupled receptor</keyword>
<keyword evidence="4" id="KW-1003">Cell membrane</keyword>
<dbReference type="PROSITE" id="PS50262">
    <property type="entry name" value="G_PROTEIN_RECEP_F1_2"/>
    <property type="match status" value="1"/>
</dbReference>
<reference evidence="20" key="3">
    <citation type="submission" date="2025-09" db="UniProtKB">
        <authorList>
            <consortium name="Ensembl"/>
        </authorList>
    </citation>
    <scope>IDENTIFICATION</scope>
</reference>
<dbReference type="GO" id="GO:0004962">
    <property type="term" value="F:endothelin receptor activity"/>
    <property type="evidence" value="ECO:0007669"/>
    <property type="project" value="InterPro"/>
</dbReference>
<dbReference type="PRINTS" id="PR00570">
    <property type="entry name" value="ENDOTHELINAR"/>
</dbReference>
<dbReference type="Ensembl" id="ENSCSET00000008120.1">
    <property type="protein sequence ID" value="ENSCSEP00000008034.1"/>
    <property type="gene ID" value="ENSCSEG00000005162.1"/>
</dbReference>
<evidence type="ECO:0000259" key="19">
    <source>
        <dbReference type="PROSITE" id="PS50262"/>
    </source>
</evidence>
<keyword evidence="14 17" id="KW-0807">Transducer</keyword>
<reference evidence="20" key="2">
    <citation type="submission" date="2025-08" db="UniProtKB">
        <authorList>
            <consortium name="Ensembl"/>
        </authorList>
    </citation>
    <scope>IDENTIFICATION</scope>
</reference>
<evidence type="ECO:0000256" key="12">
    <source>
        <dbReference type="ARBA" id="ARBA00023170"/>
    </source>
</evidence>
<dbReference type="GO" id="GO:0008217">
    <property type="term" value="P:regulation of blood pressure"/>
    <property type="evidence" value="ECO:0007669"/>
    <property type="project" value="InterPro"/>
</dbReference>
<organism evidence="20 21">
    <name type="scientific">Cynoglossus semilaevis</name>
    <name type="common">Tongue sole</name>
    <dbReference type="NCBI Taxonomy" id="244447"/>
    <lineage>
        <taxon>Eukaryota</taxon>
        <taxon>Metazoa</taxon>
        <taxon>Chordata</taxon>
        <taxon>Craniata</taxon>
        <taxon>Vertebrata</taxon>
        <taxon>Euteleostomi</taxon>
        <taxon>Actinopterygii</taxon>
        <taxon>Neopterygii</taxon>
        <taxon>Teleostei</taxon>
        <taxon>Neoteleostei</taxon>
        <taxon>Acanthomorphata</taxon>
        <taxon>Carangaria</taxon>
        <taxon>Pleuronectiformes</taxon>
        <taxon>Pleuronectoidei</taxon>
        <taxon>Cynoglossidae</taxon>
        <taxon>Cynoglossinae</taxon>
        <taxon>Cynoglossus</taxon>
    </lineage>
</organism>
<dbReference type="PANTHER" id="PTHR46099">
    <property type="entry name" value="G_PROTEIN_RECEP_F1_2 DOMAIN-CONTAINING PROTEIN"/>
    <property type="match status" value="1"/>
</dbReference>
<keyword evidence="5" id="KW-0597">Phosphoprotein</keyword>
<feature type="transmembrane region" description="Helical" evidence="18">
    <location>
        <begin position="167"/>
        <end position="185"/>
    </location>
</feature>
<dbReference type="GO" id="GO:0048066">
    <property type="term" value="P:developmental pigmentation"/>
    <property type="evidence" value="ECO:0007669"/>
    <property type="project" value="TreeGrafter"/>
</dbReference>
<evidence type="ECO:0000256" key="14">
    <source>
        <dbReference type="ARBA" id="ARBA00023224"/>
    </source>
</evidence>
<dbReference type="FunFam" id="1.20.1070.10:FF:000076">
    <property type="entry name" value="Endothelin receptor type B"/>
    <property type="match status" value="1"/>
</dbReference>
<evidence type="ECO:0000256" key="5">
    <source>
        <dbReference type="ARBA" id="ARBA00022553"/>
    </source>
</evidence>
<keyword evidence="10 18" id="KW-0472">Membrane</keyword>
<sequence length="417" mass="47324">MSDLPDFHSTDSPGFEPLLQTSHLEKPNLVQETDSLLGKTEHAVKLKHLKPEKHPHLSNSNSSASVRTSLPTCTQEISIKTAFKYINTVMSCVIFAVGMIGNATLLRIIYQNKNMRNGPNALIASLALGDLIYIAIDIPITIYKLLAMRWPFSDSVLGLFLCKLFPFLQKASVGITVLNLCALSVDRYRAVASWSRVQGTGVPVVTAGEILMIWLVSVVLAIPEAVGFNMVEFQYKNATLRTCMLQPTTSFMVFYREVKDWWLFGFYFCVPLTCSVVFYGLMTCELLRHQRGSLRMSLSEHLKQRREVAKTVFCLVLIFALCWCPLHLSRLLKRTFYNSHDARRCDLLNFLLVLDYFSINMATINSCINPIILYFVSKRFKNCFKSCLCCWCYSGSLSNSLTPLHHGTSQHYKHTEH</sequence>
<evidence type="ECO:0000256" key="15">
    <source>
        <dbReference type="ARBA" id="ARBA00025187"/>
    </source>
</evidence>
<evidence type="ECO:0000256" key="9">
    <source>
        <dbReference type="ARBA" id="ARBA00023040"/>
    </source>
</evidence>
<dbReference type="STRING" id="244447.ENSCSEP00000008034"/>
<dbReference type="PRINTS" id="PR00366">
    <property type="entry name" value="ENDOTHELINR"/>
</dbReference>
<evidence type="ECO:0000313" key="20">
    <source>
        <dbReference type="Ensembl" id="ENSCSEP00000008034.1"/>
    </source>
</evidence>
<dbReference type="GO" id="GO:0003319">
    <property type="term" value="P:cardioblast migration to the midline involved in heart rudiment formation"/>
    <property type="evidence" value="ECO:0007669"/>
    <property type="project" value="Ensembl"/>
</dbReference>
<dbReference type="InterPro" id="IPR002175">
    <property type="entry name" value="ETA_rcpt"/>
</dbReference>
<feature type="transmembrane region" description="Helical" evidence="18">
    <location>
        <begin position="348"/>
        <end position="376"/>
    </location>
</feature>
<dbReference type="InterPro" id="IPR000499">
    <property type="entry name" value="Endthln_rcpt"/>
</dbReference>
<evidence type="ECO:0000256" key="7">
    <source>
        <dbReference type="ARBA" id="ARBA00022729"/>
    </source>
</evidence>
<comment type="function">
    <text evidence="15">Receptor for endothelin-1. Mediates its action by association with G proteins that activate a phosphatidylinositol-calcium second messenger system. The rank order of binding affinities for ET-A is: ET1 &gt; ET2 &gt;&gt; ET3.</text>
</comment>
<dbReference type="GO" id="GO:0048703">
    <property type="term" value="P:embryonic viscerocranium morphogenesis"/>
    <property type="evidence" value="ECO:0007669"/>
    <property type="project" value="Ensembl"/>
</dbReference>
<evidence type="ECO:0000313" key="21">
    <source>
        <dbReference type="Proteomes" id="UP000265120"/>
    </source>
</evidence>
<dbReference type="OMA" id="PRTPFMT"/>
<dbReference type="InterPro" id="IPR017452">
    <property type="entry name" value="GPCR_Rhodpsn_7TM"/>
</dbReference>
<evidence type="ECO:0000256" key="8">
    <source>
        <dbReference type="ARBA" id="ARBA00022989"/>
    </source>
</evidence>
<dbReference type="SUPFAM" id="SSF81321">
    <property type="entry name" value="Family A G protein-coupled receptor-like"/>
    <property type="match status" value="1"/>
</dbReference>
<keyword evidence="21" id="KW-1185">Reference proteome</keyword>
<evidence type="ECO:0000256" key="6">
    <source>
        <dbReference type="ARBA" id="ARBA00022692"/>
    </source>
</evidence>
<evidence type="ECO:0000256" key="13">
    <source>
        <dbReference type="ARBA" id="ARBA00023180"/>
    </source>
</evidence>
<dbReference type="PROSITE" id="PS00237">
    <property type="entry name" value="G_PROTEIN_RECEP_F1_1"/>
    <property type="match status" value="1"/>
</dbReference>
<feature type="transmembrane region" description="Helical" evidence="18">
    <location>
        <begin position="122"/>
        <end position="146"/>
    </location>
</feature>
<comment type="subunit">
    <text evidence="2">Interacts with HDAC7 and KAT5.</text>
</comment>
<dbReference type="AlphaFoldDB" id="A0A3P8V1R2"/>
<feature type="transmembrane region" description="Helical" evidence="18">
    <location>
        <begin position="308"/>
        <end position="328"/>
    </location>
</feature>
<keyword evidence="13" id="KW-0325">Glycoprotein</keyword>